<dbReference type="InterPro" id="IPR005335">
    <property type="entry name" value="Terminase_ssu"/>
</dbReference>
<evidence type="ECO:0000313" key="4">
    <source>
        <dbReference type="Proteomes" id="UP001177597"/>
    </source>
</evidence>
<organism evidence="2 4">
    <name type="scientific">Arsenophonus nasoniae</name>
    <name type="common">son-killer infecting Nasonia vitripennis</name>
    <dbReference type="NCBI Taxonomy" id="638"/>
    <lineage>
        <taxon>Bacteria</taxon>
        <taxon>Pseudomonadati</taxon>
        <taxon>Pseudomonadota</taxon>
        <taxon>Gammaproteobacteria</taxon>
        <taxon>Enterobacterales</taxon>
        <taxon>Morganellaceae</taxon>
        <taxon>Arsenophonus</taxon>
    </lineage>
</organism>
<dbReference type="InterPro" id="IPR038713">
    <property type="entry name" value="Terminase_Gp1_N_sf"/>
</dbReference>
<dbReference type="AlphaFoldDB" id="A0AA95GFI3"/>
<name>A0AA95GFI3_9GAMM</name>
<geneLocation type="plasmid" evidence="2 4">
    <name>paIh1</name>
</geneLocation>
<dbReference type="Gene3D" id="1.10.10.1400">
    <property type="entry name" value="Terminase, small subunit, N-terminal DNA-binding domain, HTH motif"/>
    <property type="match status" value="1"/>
</dbReference>
<dbReference type="EMBL" id="CP123498">
    <property type="protein sequence ID" value="WGL96012.1"/>
    <property type="molecule type" value="Genomic_DNA"/>
</dbReference>
<evidence type="ECO:0000256" key="1">
    <source>
        <dbReference type="SAM" id="MobiDB-lite"/>
    </source>
</evidence>
<feature type="region of interest" description="Disordered" evidence="1">
    <location>
        <begin position="109"/>
        <end position="140"/>
    </location>
</feature>
<dbReference type="RefSeq" id="WP_280628244.1">
    <property type="nucleotide sequence ID" value="NZ_CP123491.1"/>
</dbReference>
<dbReference type="Pfam" id="PF03592">
    <property type="entry name" value="Terminase_2"/>
    <property type="match status" value="1"/>
</dbReference>
<sequence>MLTTKKKKFAEAIYAGKNQQEAAISAGYSEKAAKTRGSLLASDPCVLKYLKMLEDDAINPTDTTSIDENIEDPICVMKTIMKKNIHSDPKLALDAASKLAPYLYKKLGESGKKQEKSEKAKNTNRFSPLPTPKLVVNNRK</sequence>
<feature type="compositionally biased region" description="Basic and acidic residues" evidence="1">
    <location>
        <begin position="109"/>
        <end position="121"/>
    </location>
</feature>
<keyword evidence="2" id="KW-0614">Plasmid</keyword>
<evidence type="ECO:0000313" key="2">
    <source>
        <dbReference type="EMBL" id="WGL93776.1"/>
    </source>
</evidence>
<proteinExistence type="predicted"/>
<accession>A0AA95GFI3</accession>
<dbReference type="Proteomes" id="UP001177597">
    <property type="component" value="Plasmid paIh1"/>
</dbReference>
<gene>
    <name evidence="2" type="ORF">QE207_00505</name>
    <name evidence="3" type="ORF">QE207_05340</name>
</gene>
<dbReference type="Proteomes" id="UP001177597">
    <property type="component" value="Chromosome"/>
</dbReference>
<dbReference type="EMBL" id="CP123491">
    <property type="protein sequence ID" value="WGL93776.1"/>
    <property type="molecule type" value="Genomic_DNA"/>
</dbReference>
<evidence type="ECO:0000313" key="3">
    <source>
        <dbReference type="EMBL" id="WGL96012.1"/>
    </source>
</evidence>
<protein>
    <submittedName>
        <fullName evidence="2">Terminase small subunit</fullName>
    </submittedName>
</protein>
<dbReference type="GO" id="GO:0051276">
    <property type="term" value="P:chromosome organization"/>
    <property type="evidence" value="ECO:0007669"/>
    <property type="project" value="InterPro"/>
</dbReference>
<reference evidence="2" key="1">
    <citation type="submission" date="2023-04" db="EMBL/GenBank/DDBJ databases">
        <title>Genome dynamics across the evolutionary transition to endosymbiosis.</title>
        <authorList>
            <person name="Siozios S."/>
            <person name="Nadal-Jimenez P."/>
            <person name="Azagi T."/>
            <person name="Sprong H."/>
            <person name="Frost C.L."/>
            <person name="Parratt S.R."/>
            <person name="Taylor G."/>
            <person name="Brettell L."/>
            <person name="Lew K.C."/>
            <person name="Croft L."/>
            <person name="King K.C."/>
            <person name="Brockhurst M.A."/>
            <person name="Hypsa V."/>
            <person name="Novakova E."/>
            <person name="Darby A.C."/>
            <person name="Hurst G.D.D."/>
        </authorList>
    </citation>
    <scope>NUCLEOTIDE SEQUENCE</scope>
    <source>
        <strain evidence="2">AIh</strain>
        <plasmid evidence="2">paIh1</plasmid>
    </source>
</reference>